<feature type="domain" description="PA" evidence="4">
    <location>
        <begin position="181"/>
        <end position="266"/>
    </location>
</feature>
<keyword evidence="3" id="KW-0732">Signal</keyword>
<dbReference type="InterPro" id="IPR039181">
    <property type="entry name" value="Elapor1/2"/>
</dbReference>
<dbReference type="PANTHER" id="PTHR22727:SF15">
    <property type="entry name" value="MRH DOMAIN-CONTAINING PROTEIN"/>
    <property type="match status" value="1"/>
</dbReference>
<evidence type="ECO:0000313" key="5">
    <source>
        <dbReference type="EMBL" id="CAK9022886.1"/>
    </source>
</evidence>
<dbReference type="SMART" id="SM01411">
    <property type="entry name" value="Ephrin_rec_like"/>
    <property type="match status" value="2"/>
</dbReference>
<dbReference type="Gene3D" id="3.50.30.30">
    <property type="match status" value="1"/>
</dbReference>
<dbReference type="Proteomes" id="UP001642484">
    <property type="component" value="Unassembled WGS sequence"/>
</dbReference>
<dbReference type="InterPro" id="IPR046450">
    <property type="entry name" value="PA_dom_sf"/>
</dbReference>
<evidence type="ECO:0000256" key="1">
    <source>
        <dbReference type="SAM" id="MobiDB-lite"/>
    </source>
</evidence>
<accession>A0ABP0K7V1</accession>
<feature type="compositionally biased region" description="Low complexity" evidence="1">
    <location>
        <begin position="294"/>
        <end position="319"/>
    </location>
</feature>
<dbReference type="SUPFAM" id="SSF57184">
    <property type="entry name" value="Growth factor receptor domain"/>
    <property type="match status" value="1"/>
</dbReference>
<evidence type="ECO:0000313" key="6">
    <source>
        <dbReference type="Proteomes" id="UP001642484"/>
    </source>
</evidence>
<keyword evidence="6" id="KW-1185">Reference proteome</keyword>
<evidence type="ECO:0000256" key="3">
    <source>
        <dbReference type="SAM" id="SignalP"/>
    </source>
</evidence>
<organism evidence="5 6">
    <name type="scientific">Durusdinium trenchii</name>
    <dbReference type="NCBI Taxonomy" id="1381693"/>
    <lineage>
        <taxon>Eukaryota</taxon>
        <taxon>Sar</taxon>
        <taxon>Alveolata</taxon>
        <taxon>Dinophyceae</taxon>
        <taxon>Suessiales</taxon>
        <taxon>Symbiodiniaceae</taxon>
        <taxon>Durusdinium</taxon>
    </lineage>
</organism>
<dbReference type="EMBL" id="CAXAMN010007780">
    <property type="protein sequence ID" value="CAK9022886.1"/>
    <property type="molecule type" value="Genomic_DNA"/>
</dbReference>
<feature type="transmembrane region" description="Helical" evidence="2">
    <location>
        <begin position="1158"/>
        <end position="1178"/>
    </location>
</feature>
<sequence>MEPHWWRYLILPTLLAVARPCRREDVHYDFTECHQGPALDGGPVREAFAYVDRESCNLRDNHSVRLPPPLLDLPCEQPCGANRFLQLKEDHQASRLKVNCIPCPRGRFSLGGGLYVDGSTSDWSRPWPAGLTTSCLYRSSDARWVLGGSARLTCVLHVGSLRLETRAGTWNQNLPDQLLEAPLQLVDTSACEAISGSSNLAGTVALVLRGSCAFSTKTEHLAAVGVKAVIVYNNLYQRPHFYPAAANGSMPSIPIFMVTREDGERIIAEAAETAETLFVQIPSSRCSLDQREVAPASNSSRAAAPSSTPAPGGSSGKASSWEATEKSCAEWKMDPTGAFVHSGENQGFHWLYSFLTLSVRFVRDGYVRFRYAVDAEDGYDGLLFEMDGEVAWNSTMSQVAPWREFRWEVPKGAHSFTWTYKKDFSGSSGEDRAKLQLLEVSGTGHADSECRSCTLLSSPGSQRCLSCGRNEYAALDQPGRVHCVHCPANTWAPAGSASPESCKPRRRCTPQDVELVYRAPQGKTGAWCQGNRTSLRGFWRSPKVCAGDSSPLQVALQTEVTQAKVQKPCPPCQPFQYRPNGKQCVPRPAVTCREPQTAMPALEIVHWHRWPQNFTSWVWGRSPAEDHPHAWQRTADGRSAVVGSSFLGEEVESYTDQALLMFDVDLVGPGELFFTLEEKPSGAWQRRGGLYVNHEPREAQLVGTVNGRASMKMSLPSGWHWITWVWRYHGPVSEESSSDAWVPPDELMGVKLWNVTVTNVRGAPRGRCRACPANHGRYNGSSTCQLCPPGTEESSGRCRPCGANTANARAGGRCMPCGPGTKVGGQGLVCKAKAKLGGDGQLSWDVRRLLDSWKNISGREGFHRISVEDRVYYLNLLRPMELQGASSEFLHQKAYAWEALPPRTEEEAEDQTCTASAFVRPLVDLLEAVKPNEGMPAGLWFTFLGPCMKNGEPSHRRLHFLLSCHPDAAPEDFRMLSSMHPPSVEGCEPVALEWRSRHSCPVCQPGDWEALAPTQCDPIRGQKVSFVAPSGCQGGAQRPKEYWEPCPGVLNLMALVLVGALVGCVLCCLSIYVLLLRRRYAKYMTLEEHPSAPEPSSIGVPTTPDFARCSTSRSSCLPRGALDDFEDDFVYREEVSKLKALRAVQRLKVQSSSWDTDLAWVGQVLPWLLLVVIGWALYTVANPTNDAVPTGRMPTLKRWLERAPKLAGSWGSGRAPQGAEEVLAARSKAQVPAENVGEVWELYLA</sequence>
<feature type="chain" id="PRO_5047279163" description="PA domain-containing protein" evidence="3">
    <location>
        <begin position="24"/>
        <end position="1245"/>
    </location>
</feature>
<feature type="transmembrane region" description="Helical" evidence="2">
    <location>
        <begin position="1052"/>
        <end position="1075"/>
    </location>
</feature>
<dbReference type="SUPFAM" id="SSF52025">
    <property type="entry name" value="PA domain"/>
    <property type="match status" value="1"/>
</dbReference>
<gene>
    <name evidence="5" type="ORF">CCMP2556_LOCUS15028</name>
</gene>
<dbReference type="PANTHER" id="PTHR22727">
    <property type="entry name" value="PROTEIN CBG13728"/>
    <property type="match status" value="1"/>
</dbReference>
<keyword evidence="2" id="KW-1133">Transmembrane helix</keyword>
<feature type="signal peptide" evidence="3">
    <location>
        <begin position="1"/>
        <end position="23"/>
    </location>
</feature>
<comment type="caution">
    <text evidence="5">The sequence shown here is derived from an EMBL/GenBank/DDBJ whole genome shotgun (WGS) entry which is preliminary data.</text>
</comment>
<proteinExistence type="predicted"/>
<keyword evidence="2" id="KW-0812">Transmembrane</keyword>
<dbReference type="InterPro" id="IPR009030">
    <property type="entry name" value="Growth_fac_rcpt_cys_sf"/>
</dbReference>
<evidence type="ECO:0000259" key="4">
    <source>
        <dbReference type="Pfam" id="PF02225"/>
    </source>
</evidence>
<dbReference type="Pfam" id="PF02225">
    <property type="entry name" value="PA"/>
    <property type="match status" value="1"/>
</dbReference>
<protein>
    <recommendedName>
        <fullName evidence="4">PA domain-containing protein</fullName>
    </recommendedName>
</protein>
<reference evidence="5 6" key="1">
    <citation type="submission" date="2024-02" db="EMBL/GenBank/DDBJ databases">
        <authorList>
            <person name="Chen Y."/>
            <person name="Shah S."/>
            <person name="Dougan E. K."/>
            <person name="Thang M."/>
            <person name="Chan C."/>
        </authorList>
    </citation>
    <scope>NUCLEOTIDE SEQUENCE [LARGE SCALE GENOMIC DNA]</scope>
</reference>
<keyword evidence="2" id="KW-0472">Membrane</keyword>
<name>A0ABP0K7V1_9DINO</name>
<feature type="region of interest" description="Disordered" evidence="1">
    <location>
        <begin position="290"/>
        <end position="319"/>
    </location>
</feature>
<dbReference type="InterPro" id="IPR003137">
    <property type="entry name" value="PA_domain"/>
</dbReference>
<evidence type="ECO:0000256" key="2">
    <source>
        <dbReference type="SAM" id="Phobius"/>
    </source>
</evidence>